<evidence type="ECO:0000256" key="1">
    <source>
        <dbReference type="SAM" id="MobiDB-lite"/>
    </source>
</evidence>
<evidence type="ECO:0000313" key="2">
    <source>
        <dbReference type="EMBL" id="GAA0717966.1"/>
    </source>
</evidence>
<feature type="compositionally biased region" description="Polar residues" evidence="1">
    <location>
        <begin position="55"/>
        <end position="73"/>
    </location>
</feature>
<name>A0ABP3TUJ4_9GAMM</name>
<reference evidence="3" key="1">
    <citation type="journal article" date="2019" name="Int. J. Syst. Evol. Microbiol.">
        <title>The Global Catalogue of Microorganisms (GCM) 10K type strain sequencing project: providing services to taxonomists for standard genome sequencing and annotation.</title>
        <authorList>
            <consortium name="The Broad Institute Genomics Platform"/>
            <consortium name="The Broad Institute Genome Sequencing Center for Infectious Disease"/>
            <person name="Wu L."/>
            <person name="Ma J."/>
        </authorList>
    </citation>
    <scope>NUCLEOTIDE SEQUENCE [LARGE SCALE GENOMIC DNA]</scope>
    <source>
        <strain evidence="3">JCM 15421</strain>
    </source>
</reference>
<organism evidence="2 3">
    <name type="scientific">Dokdonella soli</name>
    <dbReference type="NCBI Taxonomy" id="529810"/>
    <lineage>
        <taxon>Bacteria</taxon>
        <taxon>Pseudomonadati</taxon>
        <taxon>Pseudomonadota</taxon>
        <taxon>Gammaproteobacteria</taxon>
        <taxon>Lysobacterales</taxon>
        <taxon>Rhodanobacteraceae</taxon>
        <taxon>Dokdonella</taxon>
    </lineage>
</organism>
<comment type="caution">
    <text evidence="2">The sequence shown here is derived from an EMBL/GenBank/DDBJ whole genome shotgun (WGS) entry which is preliminary data.</text>
</comment>
<evidence type="ECO:0008006" key="4">
    <source>
        <dbReference type="Google" id="ProtNLM"/>
    </source>
</evidence>
<dbReference type="Proteomes" id="UP001501523">
    <property type="component" value="Unassembled WGS sequence"/>
</dbReference>
<evidence type="ECO:0000313" key="3">
    <source>
        <dbReference type="Proteomes" id="UP001501523"/>
    </source>
</evidence>
<sequence length="80" mass="8634">MHARFGFSACFIYAVIGVTDSSLAKLAPVERLGQQSHSRQYGDFACDVMEVSPNNAHAASRGNNAHQVKSTPTALDKLLQ</sequence>
<accession>A0ABP3TUJ4</accession>
<protein>
    <recommendedName>
        <fullName evidence="4">Secreted protein</fullName>
    </recommendedName>
</protein>
<dbReference type="EMBL" id="BAAAEU010000015">
    <property type="protein sequence ID" value="GAA0717966.1"/>
    <property type="molecule type" value="Genomic_DNA"/>
</dbReference>
<gene>
    <name evidence="2" type="ORF">GCM10009105_25430</name>
</gene>
<keyword evidence="3" id="KW-1185">Reference proteome</keyword>
<feature type="region of interest" description="Disordered" evidence="1">
    <location>
        <begin position="55"/>
        <end position="80"/>
    </location>
</feature>
<proteinExistence type="predicted"/>